<proteinExistence type="predicted"/>
<evidence type="ECO:0000256" key="1">
    <source>
        <dbReference type="SAM" id="MobiDB-lite"/>
    </source>
</evidence>
<keyword evidence="3" id="KW-1185">Reference proteome</keyword>
<protein>
    <submittedName>
        <fullName evidence="2">Uncharacterized protein</fullName>
    </submittedName>
</protein>
<dbReference type="Pfam" id="PF24373">
    <property type="entry name" value="DUF7529"/>
    <property type="match status" value="1"/>
</dbReference>
<dbReference type="EMBL" id="CP064786">
    <property type="protein sequence ID" value="QSG03088.1"/>
    <property type="molecule type" value="Genomic_DNA"/>
</dbReference>
<dbReference type="RefSeq" id="WP_238477152.1">
    <property type="nucleotide sequence ID" value="NZ_CP064786.1"/>
</dbReference>
<dbReference type="KEGG" id="hara:AArcS_1881"/>
<sequence>MSENSDVPDARTQRRRDPTGAKTEAWKQTLDDMDVIAEERRADGWDVRTLFSVHTDTVSIDMGDHDDFGLFHIVPNNQTDAFEEWFDPEEFTEYLVYGTDVEGFMYAVIEFIDSETKRSILLASRYDMTRAKGMVQSAHEEGVLYSRVKTVDGTVLGVFEHEEFTPLITKPTE</sequence>
<feature type="region of interest" description="Disordered" evidence="1">
    <location>
        <begin position="1"/>
        <end position="25"/>
    </location>
</feature>
<dbReference type="AlphaFoldDB" id="A0A897MST6"/>
<dbReference type="GeneID" id="70685257"/>
<dbReference type="InterPro" id="IPR055951">
    <property type="entry name" value="DUF7529"/>
</dbReference>
<dbReference type="Proteomes" id="UP000663586">
    <property type="component" value="Chromosome"/>
</dbReference>
<reference evidence="2" key="1">
    <citation type="submission" date="2020-11" db="EMBL/GenBank/DDBJ databases">
        <title>Carbohydrate-dependent, anaerobic sulfur respiration: A novel catabolism in halophilic archaea.</title>
        <authorList>
            <person name="Sorokin D.Y."/>
            <person name="Messina E."/>
            <person name="Smedile F."/>
            <person name="La Cono V."/>
            <person name="Hallsworth J.E."/>
            <person name="Yakimov M.M."/>
        </authorList>
    </citation>
    <scope>NUCLEOTIDE SEQUENCE</scope>
    <source>
        <strain evidence="2">AArc-S</strain>
    </source>
</reference>
<evidence type="ECO:0000313" key="3">
    <source>
        <dbReference type="Proteomes" id="UP000663586"/>
    </source>
</evidence>
<organism evidence="2 3">
    <name type="scientific">Natranaeroarchaeum sulfidigenes</name>
    <dbReference type="NCBI Taxonomy" id="2784880"/>
    <lineage>
        <taxon>Archaea</taxon>
        <taxon>Methanobacteriati</taxon>
        <taxon>Methanobacteriota</taxon>
        <taxon>Stenosarchaea group</taxon>
        <taxon>Halobacteria</taxon>
        <taxon>Halobacteriales</taxon>
        <taxon>Natronoarchaeaceae</taxon>
        <taxon>Natranaeroarchaeum</taxon>
    </lineage>
</organism>
<accession>A0A897MST6</accession>
<evidence type="ECO:0000313" key="2">
    <source>
        <dbReference type="EMBL" id="QSG03088.1"/>
    </source>
</evidence>
<gene>
    <name evidence="2" type="ORF">AArcS_1881</name>
</gene>
<name>A0A897MST6_9EURY</name>
<feature type="compositionally biased region" description="Basic and acidic residues" evidence="1">
    <location>
        <begin position="8"/>
        <end position="19"/>
    </location>
</feature>